<feature type="transmembrane region" description="Helical" evidence="2">
    <location>
        <begin position="7"/>
        <end position="25"/>
    </location>
</feature>
<reference evidence="3 4" key="1">
    <citation type="journal article" date="2018" name="PLoS ONE">
        <title>The draft genome of Kipferlia bialata reveals reductive genome evolution in fornicate parasites.</title>
        <authorList>
            <person name="Tanifuji G."/>
            <person name="Takabayashi S."/>
            <person name="Kume K."/>
            <person name="Takagi M."/>
            <person name="Nakayama T."/>
            <person name="Kamikawa R."/>
            <person name="Inagaki Y."/>
            <person name="Hashimoto T."/>
        </authorList>
    </citation>
    <scope>NUCLEOTIDE SEQUENCE [LARGE SCALE GENOMIC DNA]</scope>
    <source>
        <strain evidence="3">NY0173</strain>
    </source>
</reference>
<evidence type="ECO:0000256" key="2">
    <source>
        <dbReference type="SAM" id="Phobius"/>
    </source>
</evidence>
<feature type="compositionally biased region" description="Polar residues" evidence="1">
    <location>
        <begin position="983"/>
        <end position="998"/>
    </location>
</feature>
<feature type="compositionally biased region" description="Basic and acidic residues" evidence="1">
    <location>
        <begin position="1101"/>
        <end position="1113"/>
    </location>
</feature>
<accession>A0A9K3CRG4</accession>
<protein>
    <submittedName>
        <fullName evidence="3">Uncharacterized protein</fullName>
    </submittedName>
</protein>
<organism evidence="3 4">
    <name type="scientific">Kipferlia bialata</name>
    <dbReference type="NCBI Taxonomy" id="797122"/>
    <lineage>
        <taxon>Eukaryota</taxon>
        <taxon>Metamonada</taxon>
        <taxon>Carpediemonas-like organisms</taxon>
        <taxon>Kipferlia</taxon>
    </lineage>
</organism>
<dbReference type="Proteomes" id="UP000265618">
    <property type="component" value="Unassembled WGS sequence"/>
</dbReference>
<keyword evidence="2" id="KW-1133">Transmembrane helix</keyword>
<dbReference type="EMBL" id="BDIP01000133">
    <property type="protein sequence ID" value="GIQ80254.1"/>
    <property type="molecule type" value="Genomic_DNA"/>
</dbReference>
<keyword evidence="2" id="KW-0472">Membrane</keyword>
<feature type="region of interest" description="Disordered" evidence="1">
    <location>
        <begin position="685"/>
        <end position="705"/>
    </location>
</feature>
<feature type="compositionally biased region" description="Low complexity" evidence="1">
    <location>
        <begin position="685"/>
        <end position="698"/>
    </location>
</feature>
<name>A0A9K3CRG4_9EUKA</name>
<evidence type="ECO:0000256" key="1">
    <source>
        <dbReference type="SAM" id="MobiDB-lite"/>
    </source>
</evidence>
<keyword evidence="2" id="KW-0812">Transmembrane</keyword>
<sequence length="1153" mass="120105">MFYLGLFLGFVGFPLLTALVVYLYYRHLCAKGALTVSPAVDPPVVHMSQRHVTPSTCGFDDLPLVNCVIQELLSFFVCPDAAPPLFDALNDALSLASEQESVPLTDIALSHGVLDDVNVDIRHVDMISDRGAGKKVFRLQAAATGKIGFVLDASVAVKTIIAMINFPVAVSVEGYVDQCCGHKRSTSPAPTVRHLSKLTGYAATTPARLPDIFARLLKVLAKDVRKRRVFQALRVCATMGGVLDACHDRDRIGTYGAYVLDAATLLCSQTHVEYVLAGTDLLTRYLDYSDAVSLPPLLSLLSDLCVNPPCLSLVPNRYDMQSADTHSLSTASTLSSQVRFNALRALDVLLRRVRDLDVASERRVASVLARLTVHTEAGGEGEGLEGQSPRQTGNGGHDATNSGHGLGSHRRPRQQSRVASYAQSLLNGIGGKASGLQAATEGVMDACLSGHIPPGAVPPLLRSLSHSNGDSLGPVLTLLHTDPSLSLSLSATGSIPETGHDHPSTQADGGGQGSVVQLVLDSVCAVLGRTSPSPSPSPSNDANGTGLEAVATFHPRFFRSLSRMAPGTLAPHLAAWALYCQTEAERQAYVVCVCLICHHLSGRVHSVLFLRALVLGVWDTLGSGGGEGQGSASVGGPSHLPHASPSPTTSLYCHNGVWGLVSAAVAWAVLVSGAHASQHRRPLFASGSQAQGKGQAKQTTSPAPQGAVLSRAHVLPFCHAVTGRLGVWEDASAYPSMAMSSRLHALVGMGVGLAGLLRGCHSEGLTPALTSPILSPLLTSDEPPGSNSLTLTDAGGGHALSSSEGVLGPFSAAVLRLFRPLRDTVNAAIPPTPASVQSDLGVGEGVSAPKAGSLPVPGVGTPLPSGHPLQRGMVTRLCVGLVTRVPLLWSALLSGSHSLSLSQYQGGVSMGGTMDIPPTQIWSTLQSLTELILWAAVSGSDDTQAVCARTVCVCVAVCLPSESVSHIYDTDPGHMGMGMGDSPSVSGESTTGGSHPTLSSAHARLSLPPYVPQACMAHLDWLHRSGLCPGVDAVSTALGVALASHHVAYTDTDPDAPWPDTDQAVCDALVSVFADCLEDILLVLGDIRAQVQSAMACSVGGDRDQTSHTDTADRMGSGFREGTGPPSQGRYPADSEGGGLPLVVDFLNAIRIR</sequence>
<feature type="region of interest" description="Disordered" evidence="1">
    <location>
        <begin position="1099"/>
        <end position="1136"/>
    </location>
</feature>
<keyword evidence="4" id="KW-1185">Reference proteome</keyword>
<feature type="region of interest" description="Disordered" evidence="1">
    <location>
        <begin position="978"/>
        <end position="998"/>
    </location>
</feature>
<evidence type="ECO:0000313" key="4">
    <source>
        <dbReference type="Proteomes" id="UP000265618"/>
    </source>
</evidence>
<proteinExistence type="predicted"/>
<dbReference type="AlphaFoldDB" id="A0A9K3CRG4"/>
<feature type="region of interest" description="Disordered" evidence="1">
    <location>
        <begin position="489"/>
        <end position="511"/>
    </location>
</feature>
<comment type="caution">
    <text evidence="3">The sequence shown here is derived from an EMBL/GenBank/DDBJ whole genome shotgun (WGS) entry which is preliminary data.</text>
</comment>
<gene>
    <name evidence="3" type="ORF">KIPB_001025</name>
</gene>
<evidence type="ECO:0000313" key="3">
    <source>
        <dbReference type="EMBL" id="GIQ80254.1"/>
    </source>
</evidence>
<feature type="region of interest" description="Disordered" evidence="1">
    <location>
        <begin position="378"/>
        <end position="420"/>
    </location>
</feature>